<feature type="transmembrane region" description="Helical" evidence="1">
    <location>
        <begin position="36"/>
        <end position="65"/>
    </location>
</feature>
<keyword evidence="1" id="KW-0812">Transmembrane</keyword>
<evidence type="ECO:0000313" key="2">
    <source>
        <dbReference type="EMBL" id="KAJ2926506.1"/>
    </source>
</evidence>
<dbReference type="AlphaFoldDB" id="A0A9W8J0X4"/>
<organism evidence="2 3">
    <name type="scientific">Candolleomyces eurysporus</name>
    <dbReference type="NCBI Taxonomy" id="2828524"/>
    <lineage>
        <taxon>Eukaryota</taxon>
        <taxon>Fungi</taxon>
        <taxon>Dikarya</taxon>
        <taxon>Basidiomycota</taxon>
        <taxon>Agaricomycotina</taxon>
        <taxon>Agaricomycetes</taxon>
        <taxon>Agaricomycetidae</taxon>
        <taxon>Agaricales</taxon>
        <taxon>Agaricineae</taxon>
        <taxon>Psathyrellaceae</taxon>
        <taxon>Candolleomyces</taxon>
    </lineage>
</organism>
<dbReference type="EMBL" id="JANBPK010001057">
    <property type="protein sequence ID" value="KAJ2926506.1"/>
    <property type="molecule type" value="Genomic_DNA"/>
</dbReference>
<dbReference type="OrthoDB" id="2796825at2759"/>
<keyword evidence="1" id="KW-1133">Transmembrane helix</keyword>
<comment type="caution">
    <text evidence="2">The sequence shown here is derived from an EMBL/GenBank/DDBJ whole genome shotgun (WGS) entry which is preliminary data.</text>
</comment>
<accession>A0A9W8J0X4</accession>
<feature type="non-terminal residue" evidence="2">
    <location>
        <position position="1"/>
    </location>
</feature>
<keyword evidence="1" id="KW-0472">Membrane</keyword>
<sequence length="185" mass="20144">MLTVSTNIIVTTLITIHLLRARRALAKLLPSADVRVYTGVIAILIESAAPPAVFGIATAIVNVLWYVTQHQSPGTVVCAYVFETFFYSFCALSPHMIIFRVTTGRSFIKFPSVKDGVVTNPMQFARRTAESSFLESKLNRELGQNGGTDTKQGLNSSIGEPSQTTSIIHIAQEKRNDGVDVEKAG</sequence>
<evidence type="ECO:0000256" key="1">
    <source>
        <dbReference type="SAM" id="Phobius"/>
    </source>
</evidence>
<protein>
    <submittedName>
        <fullName evidence="2">Uncharacterized protein</fullName>
    </submittedName>
</protein>
<reference evidence="2" key="1">
    <citation type="submission" date="2022-06" db="EMBL/GenBank/DDBJ databases">
        <title>Genome Sequence of Candolleomyces eurysporus.</title>
        <authorList>
            <person name="Buettner E."/>
        </authorList>
    </citation>
    <scope>NUCLEOTIDE SEQUENCE</scope>
    <source>
        <strain evidence="2">VTCC 930004</strain>
    </source>
</reference>
<feature type="transmembrane region" description="Helical" evidence="1">
    <location>
        <begin position="77"/>
        <end position="99"/>
    </location>
</feature>
<keyword evidence="3" id="KW-1185">Reference proteome</keyword>
<dbReference type="Proteomes" id="UP001140091">
    <property type="component" value="Unassembled WGS sequence"/>
</dbReference>
<gene>
    <name evidence="2" type="ORF">H1R20_g10600</name>
</gene>
<name>A0A9W8J0X4_9AGAR</name>
<evidence type="ECO:0000313" key="3">
    <source>
        <dbReference type="Proteomes" id="UP001140091"/>
    </source>
</evidence>
<proteinExistence type="predicted"/>